<reference evidence="2" key="1">
    <citation type="submission" date="2019-10" db="EMBL/GenBank/DDBJ databases">
        <authorList>
            <consortium name="Genoscope - CEA"/>
            <person name="William W."/>
        </authorList>
    </citation>
    <scope>NUCLEOTIDE SEQUENCE [LARGE SCALE GENOMIC DNA]</scope>
    <source>
        <strain evidence="2">BBR_PRJEB10994</strain>
    </source>
</reference>
<sequence>MKSKRLANLLVGSLLLAGSCITTALLQAPQAYAGSFNIIGEWTGSPDCPINFLDDDGTTIEGNCDNGSFNHIIQGSYSTKDPNRINITVTRIDYSTGCKTSVRGYIRVIDNDNVRFWQEGWHGCGVNTAPATSTWTRLE</sequence>
<evidence type="ECO:0000313" key="2">
    <source>
        <dbReference type="EMBL" id="VXD20171.1"/>
    </source>
</evidence>
<dbReference type="Proteomes" id="UP000182190">
    <property type="component" value="Unassembled WGS sequence"/>
</dbReference>
<protein>
    <submittedName>
        <fullName evidence="2">Uncharacterized protein</fullName>
    </submittedName>
</protein>
<evidence type="ECO:0000313" key="3">
    <source>
        <dbReference type="Proteomes" id="UP000182190"/>
    </source>
</evidence>
<keyword evidence="1" id="KW-0732">Signal</keyword>
<keyword evidence="3" id="KW-1185">Reference proteome</keyword>
<feature type="signal peptide" evidence="1">
    <location>
        <begin position="1"/>
        <end position="33"/>
    </location>
</feature>
<gene>
    <name evidence="2" type="ORF">PL9631_500041</name>
</gene>
<comment type="caution">
    <text evidence="2">The sequence shown here is derived from an EMBL/GenBank/DDBJ whole genome shotgun (WGS) entry which is preliminary data.</text>
</comment>
<evidence type="ECO:0000256" key="1">
    <source>
        <dbReference type="SAM" id="SignalP"/>
    </source>
</evidence>
<dbReference type="RefSeq" id="WP_083618662.1">
    <property type="nucleotide sequence ID" value="NZ_LR735008.1"/>
</dbReference>
<dbReference type="PROSITE" id="PS51257">
    <property type="entry name" value="PROKAR_LIPOPROTEIN"/>
    <property type="match status" value="1"/>
</dbReference>
<proteinExistence type="predicted"/>
<organism evidence="2 3">
    <name type="scientific">Planktothrix paucivesiculata PCC 9631</name>
    <dbReference type="NCBI Taxonomy" id="671071"/>
    <lineage>
        <taxon>Bacteria</taxon>
        <taxon>Bacillati</taxon>
        <taxon>Cyanobacteriota</taxon>
        <taxon>Cyanophyceae</taxon>
        <taxon>Oscillatoriophycideae</taxon>
        <taxon>Oscillatoriales</taxon>
        <taxon>Microcoleaceae</taxon>
        <taxon>Planktothrix</taxon>
    </lineage>
</organism>
<dbReference type="OrthoDB" id="9856564at2"/>
<dbReference type="EMBL" id="CZCS02000191">
    <property type="protein sequence ID" value="VXD20171.1"/>
    <property type="molecule type" value="Genomic_DNA"/>
</dbReference>
<name>A0A7Z9BWF6_9CYAN</name>
<feature type="chain" id="PRO_5030831877" evidence="1">
    <location>
        <begin position="34"/>
        <end position="139"/>
    </location>
</feature>
<accession>A0A7Z9BWF6</accession>
<dbReference type="AlphaFoldDB" id="A0A7Z9BWF6"/>